<dbReference type="Gene3D" id="1.20.120.1080">
    <property type="match status" value="1"/>
</dbReference>
<dbReference type="GO" id="GO:0004386">
    <property type="term" value="F:helicase activity"/>
    <property type="evidence" value="ECO:0007669"/>
    <property type="project" value="UniProtKB-KW"/>
</dbReference>
<evidence type="ECO:0000313" key="9">
    <source>
        <dbReference type="Proteomes" id="UP000010297"/>
    </source>
</evidence>
<evidence type="ECO:0000256" key="5">
    <source>
        <dbReference type="SAM" id="MobiDB-lite"/>
    </source>
</evidence>
<dbReference type="GO" id="GO:0003676">
    <property type="term" value="F:nucleic acid binding"/>
    <property type="evidence" value="ECO:0007669"/>
    <property type="project" value="InterPro"/>
</dbReference>
<reference evidence="8 9" key="1">
    <citation type="submission" date="2012-02" db="EMBL/GenBank/DDBJ databases">
        <title>Whole genome shotgun sequence of Escherichia hermannii NBRC 105704.</title>
        <authorList>
            <person name="Yoshida I."/>
            <person name="Hosoyama A."/>
            <person name="Tsuchikane K."/>
            <person name="Katsumata H."/>
            <person name="Yamazaki S."/>
            <person name="Fujita N."/>
        </authorList>
    </citation>
    <scope>NUCLEOTIDE SEQUENCE [LARGE SCALE GENOMIC DNA]</scope>
    <source>
        <strain evidence="8 9">NBRC 105704</strain>
    </source>
</reference>
<evidence type="ECO:0000256" key="2">
    <source>
        <dbReference type="ARBA" id="ARBA00022801"/>
    </source>
</evidence>
<accession>H5V4C8</accession>
<evidence type="ECO:0000256" key="1">
    <source>
        <dbReference type="ARBA" id="ARBA00022741"/>
    </source>
</evidence>
<dbReference type="InterPro" id="IPR049614">
    <property type="entry name" value="HrpB_DEXH"/>
</dbReference>
<evidence type="ECO:0000313" key="8">
    <source>
        <dbReference type="EMBL" id="GAB52836.1"/>
    </source>
</evidence>
<dbReference type="NCBIfam" id="NF008662">
    <property type="entry name" value="PRK11664.1"/>
    <property type="match status" value="1"/>
</dbReference>
<dbReference type="PIRSF" id="PIRSF005496">
    <property type="entry name" value="ATP_hel_hrpB"/>
    <property type="match status" value="1"/>
</dbReference>
<dbReference type="CDD" id="cd17990">
    <property type="entry name" value="DEXHc_HrpB"/>
    <property type="match status" value="1"/>
</dbReference>
<dbReference type="PANTHER" id="PTHR43519:SF1">
    <property type="entry name" value="ATP-DEPENDENT RNA HELICASE HRPB"/>
    <property type="match status" value="1"/>
</dbReference>
<gene>
    <name evidence="8" type="primary">hrpB</name>
    <name evidence="8" type="ORF">EH105704_09_00610</name>
</gene>
<comment type="caution">
    <text evidence="8">The sequence shown here is derived from an EMBL/GenBank/DDBJ whole genome shotgun (WGS) entry which is preliminary data.</text>
</comment>
<dbReference type="CDD" id="cd18791">
    <property type="entry name" value="SF2_C_RHA"/>
    <property type="match status" value="1"/>
</dbReference>
<dbReference type="InterPro" id="IPR010225">
    <property type="entry name" value="HrpB"/>
</dbReference>
<dbReference type="SUPFAM" id="SSF52540">
    <property type="entry name" value="P-loop containing nucleoside triphosphate hydrolases"/>
    <property type="match status" value="1"/>
</dbReference>
<dbReference type="InterPro" id="IPR007502">
    <property type="entry name" value="Helicase-assoc_dom"/>
</dbReference>
<dbReference type="GO" id="GO:0005524">
    <property type="term" value="F:ATP binding"/>
    <property type="evidence" value="ECO:0007669"/>
    <property type="project" value="UniProtKB-KW"/>
</dbReference>
<dbReference type="SMART" id="SM00847">
    <property type="entry name" value="HA2"/>
    <property type="match status" value="1"/>
</dbReference>
<dbReference type="Pfam" id="PF24473">
    <property type="entry name" value="CON_HrpB"/>
    <property type="match status" value="1"/>
</dbReference>
<feature type="region of interest" description="Disordered" evidence="5">
    <location>
        <begin position="807"/>
        <end position="830"/>
    </location>
</feature>
<dbReference type="AlphaFoldDB" id="H5V4C8"/>
<dbReference type="Gene3D" id="3.40.50.300">
    <property type="entry name" value="P-loop containing nucleotide triphosphate hydrolases"/>
    <property type="match status" value="2"/>
</dbReference>
<dbReference type="GO" id="GO:0016787">
    <property type="term" value="F:hydrolase activity"/>
    <property type="evidence" value="ECO:0007669"/>
    <property type="project" value="UniProtKB-KW"/>
</dbReference>
<dbReference type="InterPro" id="IPR013689">
    <property type="entry name" value="RNA_helicase_ATP-dep_HrpB_C"/>
</dbReference>
<name>H5V4C8_ATLHE</name>
<evidence type="ECO:0000256" key="4">
    <source>
        <dbReference type="ARBA" id="ARBA00022840"/>
    </source>
</evidence>
<dbReference type="Pfam" id="PF00271">
    <property type="entry name" value="Helicase_C"/>
    <property type="match status" value="1"/>
</dbReference>
<organism evidence="8 9">
    <name type="scientific">Atlantibacter hermannii NBRC 105704</name>
    <dbReference type="NCBI Taxonomy" id="1115512"/>
    <lineage>
        <taxon>Bacteria</taxon>
        <taxon>Pseudomonadati</taxon>
        <taxon>Pseudomonadota</taxon>
        <taxon>Gammaproteobacteria</taxon>
        <taxon>Enterobacterales</taxon>
        <taxon>Enterobacteriaceae</taxon>
        <taxon>Atlantibacter</taxon>
    </lineage>
</organism>
<evidence type="ECO:0000256" key="3">
    <source>
        <dbReference type="ARBA" id="ARBA00022806"/>
    </source>
</evidence>
<dbReference type="eggNOG" id="COG1643">
    <property type="taxonomic scope" value="Bacteria"/>
</dbReference>
<evidence type="ECO:0000259" key="7">
    <source>
        <dbReference type="PROSITE" id="PS51194"/>
    </source>
</evidence>
<keyword evidence="2" id="KW-0378">Hydrolase</keyword>
<dbReference type="Proteomes" id="UP000010297">
    <property type="component" value="Unassembled WGS sequence"/>
</dbReference>
<feature type="domain" description="Helicase ATP-binding" evidence="6">
    <location>
        <begin position="34"/>
        <end position="197"/>
    </location>
</feature>
<keyword evidence="1" id="KW-0547">Nucleotide-binding</keyword>
<dbReference type="PROSITE" id="PS51192">
    <property type="entry name" value="HELICASE_ATP_BIND_1"/>
    <property type="match status" value="1"/>
</dbReference>
<dbReference type="FunFam" id="3.40.50.300:FF:002125">
    <property type="entry name" value="ATP-dependent helicase HrpB"/>
    <property type="match status" value="1"/>
</dbReference>
<dbReference type="SMART" id="SM00490">
    <property type="entry name" value="HELICc"/>
    <property type="match status" value="1"/>
</dbReference>
<dbReference type="InterPro" id="IPR027417">
    <property type="entry name" value="P-loop_NTPase"/>
</dbReference>
<keyword evidence="3 8" id="KW-0347">Helicase</keyword>
<protein>
    <submittedName>
        <fullName evidence="8">ATP-dependent RNA helicase HrpB</fullName>
    </submittedName>
</protein>
<keyword evidence="4" id="KW-0067">ATP-binding</keyword>
<dbReference type="InterPro" id="IPR001650">
    <property type="entry name" value="Helicase_C-like"/>
</dbReference>
<dbReference type="PROSITE" id="PS51194">
    <property type="entry name" value="HELICASE_CTER"/>
    <property type="match status" value="1"/>
</dbReference>
<feature type="domain" description="Helicase C-terminal" evidence="7">
    <location>
        <begin position="223"/>
        <end position="388"/>
    </location>
</feature>
<dbReference type="InterPro" id="IPR011545">
    <property type="entry name" value="DEAD/DEAH_box_helicase_dom"/>
</dbReference>
<sequence>MLQCARFNVNPFDVDPLERFVSSLPVAAVLPQLLDALTAAPQVLLSAPTGAGKSTWLPLQLLKMPGVNGKILLLEPRRLAARNVAERLAELLGETPGDMVGYRMRGETRVGPNTRLEVVTEGILTRLIQQDPELTGIGLVILDEFHERSLQADLALALLLDVQQGLRDDLKLLIMSATLDNARLEALLPDAPVVASEGRAFPVERRWQPLSVQLRSEEAIAVATAQLLREETGSLLLFLPGVAEIQRVQEQLAGRVASDVLLCPLYGALPLSEQRKAILPAPAGFRKVVLATNIAETSLTIEGIRLVVDSALERVARFDARSGLTRLVTQRVSQASMIQRAGRAGRLEPGICLHLTAKEQGERAAAQADPEILQSDLSGLLLELFQWGCRDVEQLNWLDRPPEANLAAARALLEQLGAIEADRLTAQGQRMAQLGLDPRLAAMLAGAHTADEQATAAWLAALLEEPPRGGNSDLAAVFSRSQPNWQARSQQLLKRMDSRGGARDIALAPRLLASAFADRIARRRGLDGRYQLANGMGARLDPDDALSRHEWLIAPLLLQGSQSPDARMLQALALDIDKLLVQCPTLLRQQDSVEWDEAQGTLKAFRRQQIGQLVVKHQHLARPSEEELHLAMLNGIREKGLSVLHWSPDAQQLRLRLQCAAKWLPEYPWPDVSDSALLATLERWLLPQLRGVHSLRALQNVDLTAALGNLLDWSQRQRLDSALPAHYTVPTGSRIALRYHEEQPPVLAVRMQEMFGEAATPLIAEGRIALTLELLSPAQRPLQITRDLSAFWKGSYRDVQKEMKGRYPKHVWPDDPASALPTRRTKKYQP</sequence>
<dbReference type="Pfam" id="PF08482">
    <property type="entry name" value="HrpB_C"/>
    <property type="match status" value="1"/>
</dbReference>
<evidence type="ECO:0000259" key="6">
    <source>
        <dbReference type="PROSITE" id="PS51192"/>
    </source>
</evidence>
<dbReference type="InterPro" id="IPR014001">
    <property type="entry name" value="Helicase_ATP-bd"/>
</dbReference>
<dbReference type="SMART" id="SM00487">
    <property type="entry name" value="DEXDc"/>
    <property type="match status" value="1"/>
</dbReference>
<dbReference type="Pfam" id="PF00270">
    <property type="entry name" value="DEAD"/>
    <property type="match status" value="1"/>
</dbReference>
<dbReference type="EMBL" id="BAFF01000009">
    <property type="protein sequence ID" value="GAB52836.1"/>
    <property type="molecule type" value="Genomic_DNA"/>
</dbReference>
<dbReference type="NCBIfam" id="TIGR01970">
    <property type="entry name" value="DEAH_box_HrpB"/>
    <property type="match status" value="1"/>
</dbReference>
<dbReference type="PANTHER" id="PTHR43519">
    <property type="entry name" value="ATP-DEPENDENT RNA HELICASE HRPB"/>
    <property type="match status" value="1"/>
</dbReference>
<keyword evidence="9" id="KW-1185">Reference proteome</keyword>
<dbReference type="InterPro" id="IPR056329">
    <property type="entry name" value="CON_HrpB"/>
</dbReference>
<proteinExistence type="predicted"/>